<dbReference type="Proteomes" id="UP000290057">
    <property type="component" value="Chromosome"/>
</dbReference>
<dbReference type="RefSeq" id="WP_130586586.1">
    <property type="nucleotide sequence ID" value="NZ_AP019389.1"/>
</dbReference>
<evidence type="ECO:0000256" key="1">
    <source>
        <dbReference type="SAM" id="MobiDB-lite"/>
    </source>
</evidence>
<sequence>MIIPERDTPQAQDHAAQDDEDSEVIKKHKALRHQSSIDPQDYPKSDRKDQSLVRKPGDDDG</sequence>
<reference evidence="2 3" key="1">
    <citation type="submission" date="2019-01" db="EMBL/GenBank/DDBJ databases">
        <title>Complete genome sequence of Erythrobacter flavus KJ5.</title>
        <authorList>
            <person name="Kanesaki Y."/>
            <person name="Brotosudarmo T."/>
            <person name="Moriuchi R."/>
            <person name="Awai K."/>
        </authorList>
    </citation>
    <scope>NUCLEOTIDE SEQUENCE [LARGE SCALE GENOMIC DNA]</scope>
    <source>
        <strain evidence="2 3">KJ5</strain>
    </source>
</reference>
<evidence type="ECO:0000313" key="2">
    <source>
        <dbReference type="EMBL" id="BBI20896.1"/>
    </source>
</evidence>
<organism evidence="2 3">
    <name type="scientific">Qipengyuania flava</name>
    <dbReference type="NCBI Taxonomy" id="192812"/>
    <lineage>
        <taxon>Bacteria</taxon>
        <taxon>Pseudomonadati</taxon>
        <taxon>Pseudomonadota</taxon>
        <taxon>Alphaproteobacteria</taxon>
        <taxon>Sphingomonadales</taxon>
        <taxon>Erythrobacteraceae</taxon>
        <taxon>Qipengyuania</taxon>
    </lineage>
</organism>
<protein>
    <submittedName>
        <fullName evidence="2">Uncharacterized protein</fullName>
    </submittedName>
</protein>
<name>A0A3T1CIS5_9SPHN</name>
<proteinExistence type="predicted"/>
<dbReference type="AlphaFoldDB" id="A0A3T1CIS5"/>
<keyword evidence="3" id="KW-1185">Reference proteome</keyword>
<evidence type="ECO:0000313" key="3">
    <source>
        <dbReference type="Proteomes" id="UP000290057"/>
    </source>
</evidence>
<gene>
    <name evidence="2" type="ORF">EKJ_17430</name>
</gene>
<dbReference type="EMBL" id="AP019389">
    <property type="protein sequence ID" value="BBI20896.1"/>
    <property type="molecule type" value="Genomic_DNA"/>
</dbReference>
<feature type="compositionally biased region" description="Basic and acidic residues" evidence="1">
    <location>
        <begin position="41"/>
        <end position="61"/>
    </location>
</feature>
<accession>A0A3T1CIS5</accession>
<feature type="region of interest" description="Disordered" evidence="1">
    <location>
        <begin position="1"/>
        <end position="61"/>
    </location>
</feature>